<feature type="compositionally biased region" description="Polar residues" evidence="1">
    <location>
        <begin position="109"/>
        <end position="123"/>
    </location>
</feature>
<name>A0AAQ3RQ96_VIGMU</name>
<sequence>MELGYTFMLLAVEDKVVANPLYIGVIFVGYLLLKSLWVQLDVAGEFQNGALPGIISLSSKFVPVIMNLVRKLAEEAQNAAADDHSGNSSKRYERPVPSGRITSSSSSSRVNSLGNRTDSNESISPLKEE</sequence>
<keyword evidence="3" id="KW-1185">Reference proteome</keyword>
<dbReference type="EMBL" id="CP144693">
    <property type="protein sequence ID" value="WVZ00739.1"/>
    <property type="molecule type" value="Genomic_DNA"/>
</dbReference>
<gene>
    <name evidence="2" type="ORF">V8G54_026808</name>
</gene>
<protein>
    <submittedName>
        <fullName evidence="2">Uncharacterized protein</fullName>
    </submittedName>
</protein>
<organism evidence="2 3">
    <name type="scientific">Vigna mungo</name>
    <name type="common">Black gram</name>
    <name type="synonym">Phaseolus mungo</name>
    <dbReference type="NCBI Taxonomy" id="3915"/>
    <lineage>
        <taxon>Eukaryota</taxon>
        <taxon>Viridiplantae</taxon>
        <taxon>Streptophyta</taxon>
        <taxon>Embryophyta</taxon>
        <taxon>Tracheophyta</taxon>
        <taxon>Spermatophyta</taxon>
        <taxon>Magnoliopsida</taxon>
        <taxon>eudicotyledons</taxon>
        <taxon>Gunneridae</taxon>
        <taxon>Pentapetalae</taxon>
        <taxon>rosids</taxon>
        <taxon>fabids</taxon>
        <taxon>Fabales</taxon>
        <taxon>Fabaceae</taxon>
        <taxon>Papilionoideae</taxon>
        <taxon>50 kb inversion clade</taxon>
        <taxon>NPAAA clade</taxon>
        <taxon>indigoferoid/millettioid clade</taxon>
        <taxon>Phaseoleae</taxon>
        <taxon>Vigna</taxon>
    </lineage>
</organism>
<dbReference type="AlphaFoldDB" id="A0AAQ3RQ96"/>
<evidence type="ECO:0000313" key="3">
    <source>
        <dbReference type="Proteomes" id="UP001374535"/>
    </source>
</evidence>
<evidence type="ECO:0000256" key="1">
    <source>
        <dbReference type="SAM" id="MobiDB-lite"/>
    </source>
</evidence>
<evidence type="ECO:0000313" key="2">
    <source>
        <dbReference type="EMBL" id="WVZ00739.1"/>
    </source>
</evidence>
<feature type="region of interest" description="Disordered" evidence="1">
    <location>
        <begin position="78"/>
        <end position="129"/>
    </location>
</feature>
<proteinExistence type="predicted"/>
<reference evidence="2 3" key="1">
    <citation type="journal article" date="2023" name="Life. Sci Alliance">
        <title>Evolutionary insights into 3D genome organization and epigenetic landscape of Vigna mungo.</title>
        <authorList>
            <person name="Junaid A."/>
            <person name="Singh B."/>
            <person name="Bhatia S."/>
        </authorList>
    </citation>
    <scope>NUCLEOTIDE SEQUENCE [LARGE SCALE GENOMIC DNA]</scope>
    <source>
        <strain evidence="2">Urdbean</strain>
    </source>
</reference>
<feature type="compositionally biased region" description="Basic and acidic residues" evidence="1">
    <location>
        <begin position="81"/>
        <end position="94"/>
    </location>
</feature>
<dbReference type="Proteomes" id="UP001374535">
    <property type="component" value="Chromosome 8"/>
</dbReference>
<accession>A0AAQ3RQ96</accession>